<gene>
    <name evidence="1" type="ORF">H4Q32_024809</name>
</gene>
<proteinExistence type="predicted"/>
<name>A0ABQ8L4Z5_LABRO</name>
<evidence type="ECO:0000313" key="1">
    <source>
        <dbReference type="EMBL" id="KAI2645027.1"/>
    </source>
</evidence>
<dbReference type="Proteomes" id="UP000830375">
    <property type="component" value="Unassembled WGS sequence"/>
</dbReference>
<keyword evidence="2" id="KW-1185">Reference proteome</keyword>
<evidence type="ECO:0000313" key="2">
    <source>
        <dbReference type="Proteomes" id="UP000830375"/>
    </source>
</evidence>
<sequence>MSQATTTTTGGFPKCFPQWVNADQVQISCNDPVSNRTVTLIAQYCSPDHQSCRNMSSPAVFLEKDKHRVCLTITNCSYDSWSCEAKSYTNGEEDKENFTVSITCNCK</sequence>
<organism evidence="1 2">
    <name type="scientific">Labeo rohita</name>
    <name type="common">Indian major carp</name>
    <name type="synonym">Cyprinus rohita</name>
    <dbReference type="NCBI Taxonomy" id="84645"/>
    <lineage>
        <taxon>Eukaryota</taxon>
        <taxon>Metazoa</taxon>
        <taxon>Chordata</taxon>
        <taxon>Craniata</taxon>
        <taxon>Vertebrata</taxon>
        <taxon>Euteleostomi</taxon>
        <taxon>Actinopterygii</taxon>
        <taxon>Neopterygii</taxon>
        <taxon>Teleostei</taxon>
        <taxon>Ostariophysi</taxon>
        <taxon>Cypriniformes</taxon>
        <taxon>Cyprinidae</taxon>
        <taxon>Labeoninae</taxon>
        <taxon>Labeonini</taxon>
        <taxon>Labeo</taxon>
    </lineage>
</organism>
<comment type="caution">
    <text evidence="1">The sequence shown here is derived from an EMBL/GenBank/DDBJ whole genome shotgun (WGS) entry which is preliminary data.</text>
</comment>
<protein>
    <submittedName>
        <fullName evidence="1">Transforming growth factor beta-1-induced transcript 1 protein</fullName>
    </submittedName>
</protein>
<reference evidence="1 2" key="1">
    <citation type="submission" date="2022-01" db="EMBL/GenBank/DDBJ databases">
        <title>A high-quality chromosome-level genome assembly of rohu carp, Labeo rohita.</title>
        <authorList>
            <person name="Arick M.A. II"/>
            <person name="Hsu C.-Y."/>
            <person name="Magbanua Z."/>
            <person name="Pechanova O."/>
            <person name="Grover C."/>
            <person name="Miller E."/>
            <person name="Thrash A."/>
            <person name="Ezzel L."/>
            <person name="Alam S."/>
            <person name="Benzie J."/>
            <person name="Hamilton M."/>
            <person name="Karsi A."/>
            <person name="Lawrence M.L."/>
            <person name="Peterson D.G."/>
        </authorList>
    </citation>
    <scope>NUCLEOTIDE SEQUENCE [LARGE SCALE GENOMIC DNA]</scope>
    <source>
        <strain evidence="2">BAU-BD-2019</strain>
        <tissue evidence="1">Blood</tissue>
    </source>
</reference>
<dbReference type="EMBL" id="JACTAM010002348">
    <property type="protein sequence ID" value="KAI2645027.1"/>
    <property type="molecule type" value="Genomic_DNA"/>
</dbReference>
<accession>A0ABQ8L4Z5</accession>